<evidence type="ECO:0000313" key="19">
    <source>
        <dbReference type="EMBL" id="KAF9600380.1"/>
    </source>
</evidence>
<dbReference type="PANTHER" id="PTHR46279">
    <property type="entry name" value="RING/U-BOX SUPERFAMILY PROTEIN"/>
    <property type="match status" value="1"/>
</dbReference>
<evidence type="ECO:0000256" key="2">
    <source>
        <dbReference type="ARBA" id="ARBA00004167"/>
    </source>
</evidence>
<feature type="signal peptide" evidence="17">
    <location>
        <begin position="1"/>
        <end position="23"/>
    </location>
</feature>
<feature type="domain" description="RING-type" evidence="18">
    <location>
        <begin position="350"/>
        <end position="392"/>
    </location>
</feature>
<dbReference type="Proteomes" id="UP000631114">
    <property type="component" value="Unassembled WGS sequence"/>
</dbReference>
<dbReference type="EC" id="2.3.2.27" evidence="4"/>
<dbReference type="PROSITE" id="PS50089">
    <property type="entry name" value="ZF_RING_2"/>
    <property type="match status" value="1"/>
</dbReference>
<dbReference type="Pfam" id="PF13947">
    <property type="entry name" value="GUB_WAK_bind"/>
    <property type="match status" value="1"/>
</dbReference>
<sequence length="404" mass="44879">MGFLRVLPPLFLVFLFYTNFATSQKNCPVRCGGDEREPKIHFPFGVNGDERQSCGYPGFNLSCNNNGTVLDLGSSGKFMVRGIDYVTRAVAIYDQENCLPKRLMNLNLSNSPFKSAYSWYVGFYNCSSPPDPSYRIKPIPCLSMSNYSIYATTSPNPTIIPSCEFINSVAVPAWPVYPFGYPAVDIYKHLFLMWDTPDCTECVVRGGQCGFKNSKSSEVECFNLRKRGSGDGERLRGIGDGVSVGGGCKGTGMEKGVRLPWAVKYVISIGIGIPTFVCIILIACYICGRFKQSYGHGNSHRNRHSHFDTSSVLPQPAIFVVGLDEAIIKSYPKTVLGESRRLDKPEDSICTICLSEYRAKETLKTIPDCKHFFHSACIDEWLRRNVTCPLCRSPPKPLMPPPPA</sequence>
<dbReference type="InterPro" id="IPR025287">
    <property type="entry name" value="WAK_GUB"/>
</dbReference>
<evidence type="ECO:0000259" key="18">
    <source>
        <dbReference type="PROSITE" id="PS50089"/>
    </source>
</evidence>
<evidence type="ECO:0000256" key="6">
    <source>
        <dbReference type="ARBA" id="ARBA00022692"/>
    </source>
</evidence>
<dbReference type="PANTHER" id="PTHR46279:SF9">
    <property type="entry name" value="OS01G0116300 PROTEIN"/>
    <property type="match status" value="1"/>
</dbReference>
<dbReference type="GO" id="GO:0016020">
    <property type="term" value="C:membrane"/>
    <property type="evidence" value="ECO:0007669"/>
    <property type="project" value="UniProtKB-SubCell"/>
</dbReference>
<dbReference type="InterPro" id="IPR046948">
    <property type="entry name" value="ATL20-22-like"/>
</dbReference>
<keyword evidence="20" id="KW-1185">Reference proteome</keyword>
<organism evidence="19 20">
    <name type="scientific">Coptis chinensis</name>
    <dbReference type="NCBI Taxonomy" id="261450"/>
    <lineage>
        <taxon>Eukaryota</taxon>
        <taxon>Viridiplantae</taxon>
        <taxon>Streptophyta</taxon>
        <taxon>Embryophyta</taxon>
        <taxon>Tracheophyta</taxon>
        <taxon>Spermatophyta</taxon>
        <taxon>Magnoliopsida</taxon>
        <taxon>Ranunculales</taxon>
        <taxon>Ranunculaceae</taxon>
        <taxon>Coptidoideae</taxon>
        <taxon>Coptis</taxon>
    </lineage>
</organism>
<feature type="chain" id="PRO_5032432265" description="RING-type E3 ubiquitin transferase" evidence="17">
    <location>
        <begin position="24"/>
        <end position="404"/>
    </location>
</feature>
<evidence type="ECO:0000256" key="5">
    <source>
        <dbReference type="ARBA" id="ARBA00022679"/>
    </source>
</evidence>
<evidence type="ECO:0000256" key="11">
    <source>
        <dbReference type="ARBA" id="ARBA00022833"/>
    </source>
</evidence>
<keyword evidence="11" id="KW-0862">Zinc</keyword>
<evidence type="ECO:0000256" key="17">
    <source>
        <dbReference type="SAM" id="SignalP"/>
    </source>
</evidence>
<dbReference type="OrthoDB" id="8062037at2759"/>
<evidence type="ECO:0000256" key="15">
    <source>
        <dbReference type="PROSITE-ProRule" id="PRU00175"/>
    </source>
</evidence>
<evidence type="ECO:0000313" key="20">
    <source>
        <dbReference type="Proteomes" id="UP000631114"/>
    </source>
</evidence>
<evidence type="ECO:0000256" key="7">
    <source>
        <dbReference type="ARBA" id="ARBA00022723"/>
    </source>
</evidence>
<keyword evidence="10" id="KW-0833">Ubl conjugation pathway</keyword>
<evidence type="ECO:0000256" key="10">
    <source>
        <dbReference type="ARBA" id="ARBA00022786"/>
    </source>
</evidence>
<feature type="transmembrane region" description="Helical" evidence="16">
    <location>
        <begin position="265"/>
        <end position="287"/>
    </location>
</feature>
<accession>A0A835HGU5</accession>
<evidence type="ECO:0000256" key="3">
    <source>
        <dbReference type="ARBA" id="ARBA00004906"/>
    </source>
</evidence>
<evidence type="ECO:0000256" key="14">
    <source>
        <dbReference type="ARBA" id="ARBA00024209"/>
    </source>
</evidence>
<dbReference type="EMBL" id="JADFTS010000006">
    <property type="protein sequence ID" value="KAF9600380.1"/>
    <property type="molecule type" value="Genomic_DNA"/>
</dbReference>
<reference evidence="19 20" key="1">
    <citation type="submission" date="2020-10" db="EMBL/GenBank/DDBJ databases">
        <title>The Coptis chinensis genome and diversification of protoberbering-type alkaloids.</title>
        <authorList>
            <person name="Wang B."/>
            <person name="Shu S."/>
            <person name="Song C."/>
            <person name="Liu Y."/>
        </authorList>
    </citation>
    <scope>NUCLEOTIDE SEQUENCE [LARGE SCALE GENOMIC DNA]</scope>
    <source>
        <strain evidence="19">HL-2020</strain>
        <tissue evidence="19">Leaf</tissue>
    </source>
</reference>
<comment type="caution">
    <text evidence="19">The sequence shown here is derived from an EMBL/GenBank/DDBJ whole genome shotgun (WGS) entry which is preliminary data.</text>
</comment>
<keyword evidence="12 16" id="KW-1133">Transmembrane helix</keyword>
<keyword evidence="7" id="KW-0479">Metal-binding</keyword>
<evidence type="ECO:0000256" key="4">
    <source>
        <dbReference type="ARBA" id="ARBA00012483"/>
    </source>
</evidence>
<gene>
    <name evidence="19" type="ORF">IFM89_008615</name>
</gene>
<keyword evidence="6 16" id="KW-0812">Transmembrane</keyword>
<evidence type="ECO:0000256" key="1">
    <source>
        <dbReference type="ARBA" id="ARBA00000900"/>
    </source>
</evidence>
<evidence type="ECO:0000256" key="12">
    <source>
        <dbReference type="ARBA" id="ARBA00022989"/>
    </source>
</evidence>
<dbReference type="InterPro" id="IPR013083">
    <property type="entry name" value="Znf_RING/FYVE/PHD"/>
</dbReference>
<dbReference type="SUPFAM" id="SSF57850">
    <property type="entry name" value="RING/U-box"/>
    <property type="match status" value="1"/>
</dbReference>
<dbReference type="Gene3D" id="3.30.40.10">
    <property type="entry name" value="Zinc/RING finger domain, C3HC4 (zinc finger)"/>
    <property type="match status" value="1"/>
</dbReference>
<comment type="catalytic activity">
    <reaction evidence="1">
        <text>S-ubiquitinyl-[E2 ubiquitin-conjugating enzyme]-L-cysteine + [acceptor protein]-L-lysine = [E2 ubiquitin-conjugating enzyme]-L-cysteine + N(6)-ubiquitinyl-[acceptor protein]-L-lysine.</text>
        <dbReference type="EC" id="2.3.2.27"/>
    </reaction>
</comment>
<evidence type="ECO:0000256" key="8">
    <source>
        <dbReference type="ARBA" id="ARBA00022729"/>
    </source>
</evidence>
<keyword evidence="8 17" id="KW-0732">Signal</keyword>
<keyword evidence="5" id="KW-0808">Transferase</keyword>
<dbReference type="SMART" id="SM00184">
    <property type="entry name" value="RING"/>
    <property type="match status" value="1"/>
</dbReference>
<name>A0A835HGU5_9MAGN</name>
<evidence type="ECO:0000256" key="16">
    <source>
        <dbReference type="SAM" id="Phobius"/>
    </source>
</evidence>
<protein>
    <recommendedName>
        <fullName evidence="4">RING-type E3 ubiquitin transferase</fullName>
        <ecNumber evidence="4">2.3.2.27</ecNumber>
    </recommendedName>
</protein>
<dbReference type="InterPro" id="IPR001841">
    <property type="entry name" value="Znf_RING"/>
</dbReference>
<evidence type="ECO:0000256" key="9">
    <source>
        <dbReference type="ARBA" id="ARBA00022771"/>
    </source>
</evidence>
<dbReference type="CDD" id="cd16461">
    <property type="entry name" value="RING-H2_EL5-like"/>
    <property type="match status" value="1"/>
</dbReference>
<keyword evidence="9 15" id="KW-0863">Zinc-finger</keyword>
<dbReference type="GO" id="GO:0061630">
    <property type="term" value="F:ubiquitin protein ligase activity"/>
    <property type="evidence" value="ECO:0007669"/>
    <property type="project" value="UniProtKB-EC"/>
</dbReference>
<dbReference type="GO" id="GO:0008270">
    <property type="term" value="F:zinc ion binding"/>
    <property type="evidence" value="ECO:0007669"/>
    <property type="project" value="UniProtKB-KW"/>
</dbReference>
<proteinExistence type="inferred from homology"/>
<comment type="pathway">
    <text evidence="3">Protein modification; protein ubiquitination.</text>
</comment>
<comment type="similarity">
    <text evidence="14">Belongs to the RING-type zinc finger family. ATL subfamily.</text>
</comment>
<evidence type="ECO:0000256" key="13">
    <source>
        <dbReference type="ARBA" id="ARBA00023136"/>
    </source>
</evidence>
<dbReference type="AlphaFoldDB" id="A0A835HGU5"/>
<comment type="subcellular location">
    <subcellularLocation>
        <location evidence="2">Membrane</location>
        <topology evidence="2">Single-pass membrane protein</topology>
    </subcellularLocation>
</comment>
<dbReference type="Pfam" id="PF13639">
    <property type="entry name" value="zf-RING_2"/>
    <property type="match status" value="1"/>
</dbReference>
<dbReference type="GO" id="GO:0030247">
    <property type="term" value="F:polysaccharide binding"/>
    <property type="evidence" value="ECO:0007669"/>
    <property type="project" value="InterPro"/>
</dbReference>
<keyword evidence="13 16" id="KW-0472">Membrane</keyword>